<reference evidence="2" key="1">
    <citation type="journal article" date="2019" name="Int. J. Syst. Evol. Microbiol.">
        <title>The Global Catalogue of Microorganisms (GCM) 10K type strain sequencing project: providing services to taxonomists for standard genome sequencing and annotation.</title>
        <authorList>
            <consortium name="The Broad Institute Genomics Platform"/>
            <consortium name="The Broad Institute Genome Sequencing Center for Infectious Disease"/>
            <person name="Wu L."/>
            <person name="Ma J."/>
        </authorList>
    </citation>
    <scope>NUCLEOTIDE SEQUENCE [LARGE SCALE GENOMIC DNA]</scope>
    <source>
        <strain evidence="2">NBRC 103166</strain>
    </source>
</reference>
<dbReference type="InterPro" id="IPR010865">
    <property type="entry name" value="DUF1499"/>
</dbReference>
<dbReference type="PANTHER" id="PTHR34801:SF6">
    <property type="entry name" value="SLL1620 PROTEIN"/>
    <property type="match status" value="1"/>
</dbReference>
<dbReference type="Pfam" id="PF07386">
    <property type="entry name" value="DUF1499"/>
    <property type="match status" value="1"/>
</dbReference>
<gene>
    <name evidence="1" type="ORF">GCM10007916_31460</name>
</gene>
<keyword evidence="2" id="KW-1185">Reference proteome</keyword>
<proteinExistence type="predicted"/>
<evidence type="ECO:0008006" key="3">
    <source>
        <dbReference type="Google" id="ProtNLM"/>
    </source>
</evidence>
<dbReference type="EMBL" id="BSPQ01000018">
    <property type="protein sequence ID" value="GLS92076.1"/>
    <property type="molecule type" value="Genomic_DNA"/>
</dbReference>
<evidence type="ECO:0000313" key="1">
    <source>
        <dbReference type="EMBL" id="GLS92076.1"/>
    </source>
</evidence>
<evidence type="ECO:0000313" key="2">
    <source>
        <dbReference type="Proteomes" id="UP001157353"/>
    </source>
</evidence>
<dbReference type="PANTHER" id="PTHR34801">
    <property type="entry name" value="EXPRESSED PROTEIN"/>
    <property type="match status" value="1"/>
</dbReference>
<dbReference type="RefSeq" id="WP_284205172.1">
    <property type="nucleotide sequence ID" value="NZ_BSPQ01000018.1"/>
</dbReference>
<protein>
    <recommendedName>
        <fullName evidence="3">DUF1499 domain-containing protein</fullName>
    </recommendedName>
</protein>
<name>A0ABQ6E408_9GAMM</name>
<sequence length="149" mass="16881">MKIILILIAIVTFIFVSRLVMQNITAPSHLGHKAGQLAPMPDKPNAVSSQTDIVDKRVDPLQYKADAEDTMSAVIDALSSMGNNEIQEQQSHYIYSVFTTPKLHFHDDVEILLDEQTKQVHFRSQSRAGHSDLGVNRQRYDQFKALYNK</sequence>
<dbReference type="Proteomes" id="UP001157353">
    <property type="component" value="Unassembled WGS sequence"/>
</dbReference>
<accession>A0ABQ6E408</accession>
<comment type="caution">
    <text evidence="1">The sequence shown here is derived from an EMBL/GenBank/DDBJ whole genome shotgun (WGS) entry which is preliminary data.</text>
</comment>
<organism evidence="1 2">
    <name type="scientific">Psychromonas marina</name>
    <dbReference type="NCBI Taxonomy" id="88364"/>
    <lineage>
        <taxon>Bacteria</taxon>
        <taxon>Pseudomonadati</taxon>
        <taxon>Pseudomonadota</taxon>
        <taxon>Gammaproteobacteria</taxon>
        <taxon>Alteromonadales</taxon>
        <taxon>Psychromonadaceae</taxon>
        <taxon>Psychromonas</taxon>
    </lineage>
</organism>
<dbReference type="PIRSF" id="PIRSF026426">
    <property type="entry name" value="DUF1499"/>
    <property type="match status" value="1"/>
</dbReference>